<feature type="transmembrane region" description="Helical" evidence="2">
    <location>
        <begin position="56"/>
        <end position="77"/>
    </location>
</feature>
<proteinExistence type="predicted"/>
<keyword evidence="2" id="KW-0812">Transmembrane</keyword>
<name>A0ABR5J4K4_9ACTN</name>
<dbReference type="InterPro" id="IPR011047">
    <property type="entry name" value="Quinoprotein_ADH-like_sf"/>
</dbReference>
<evidence type="ECO:0000313" key="3">
    <source>
        <dbReference type="EMBL" id="KOG88354.1"/>
    </source>
</evidence>
<feature type="compositionally biased region" description="Gly residues" evidence="1">
    <location>
        <begin position="13"/>
        <end position="25"/>
    </location>
</feature>
<feature type="region of interest" description="Disordered" evidence="1">
    <location>
        <begin position="1"/>
        <end position="51"/>
    </location>
</feature>
<dbReference type="SUPFAM" id="SSF50998">
    <property type="entry name" value="Quinoprotein alcohol dehydrogenase-like"/>
    <property type="match status" value="1"/>
</dbReference>
<dbReference type="Proteomes" id="UP000037020">
    <property type="component" value="Unassembled WGS sequence"/>
</dbReference>
<organism evidence="3 4">
    <name type="scientific">Streptomyces varsoviensis</name>
    <dbReference type="NCBI Taxonomy" id="67373"/>
    <lineage>
        <taxon>Bacteria</taxon>
        <taxon>Bacillati</taxon>
        <taxon>Actinomycetota</taxon>
        <taxon>Actinomycetes</taxon>
        <taxon>Kitasatosporales</taxon>
        <taxon>Streptomycetaceae</taxon>
        <taxon>Streptomyces</taxon>
    </lineage>
</organism>
<keyword evidence="4" id="KW-1185">Reference proteome</keyword>
<feature type="region of interest" description="Disordered" evidence="1">
    <location>
        <begin position="81"/>
        <end position="115"/>
    </location>
</feature>
<keyword evidence="2" id="KW-1133">Transmembrane helix</keyword>
<dbReference type="Gene3D" id="2.130.10.10">
    <property type="entry name" value="YVTN repeat-like/Quinoprotein amine dehydrogenase"/>
    <property type="match status" value="1"/>
</dbReference>
<protein>
    <recommendedName>
        <fullName evidence="5">PQQ-binding-like beta-propeller repeat protein</fullName>
    </recommendedName>
</protein>
<gene>
    <name evidence="3" type="ORF">ADK38_20255</name>
</gene>
<evidence type="ECO:0000256" key="2">
    <source>
        <dbReference type="SAM" id="Phobius"/>
    </source>
</evidence>
<evidence type="ECO:0000256" key="1">
    <source>
        <dbReference type="SAM" id="MobiDB-lite"/>
    </source>
</evidence>
<dbReference type="EMBL" id="LGUT01001730">
    <property type="protein sequence ID" value="KOG88354.1"/>
    <property type="molecule type" value="Genomic_DNA"/>
</dbReference>
<dbReference type="InterPro" id="IPR015943">
    <property type="entry name" value="WD40/YVTN_repeat-like_dom_sf"/>
</dbReference>
<feature type="compositionally biased region" description="Basic and acidic residues" evidence="1">
    <location>
        <begin position="81"/>
        <end position="104"/>
    </location>
</feature>
<evidence type="ECO:0000313" key="4">
    <source>
        <dbReference type="Proteomes" id="UP000037020"/>
    </source>
</evidence>
<feature type="non-terminal residue" evidence="3">
    <location>
        <position position="1"/>
    </location>
</feature>
<reference evidence="3 4" key="1">
    <citation type="submission" date="2015-07" db="EMBL/GenBank/DDBJ databases">
        <authorList>
            <person name="Ju K.-S."/>
            <person name="Doroghazi J.R."/>
            <person name="Metcalf W.W."/>
        </authorList>
    </citation>
    <scope>NUCLEOTIDE SEQUENCE [LARGE SCALE GENOMIC DNA]</scope>
    <source>
        <strain evidence="3 4">NRRL B-3589</strain>
    </source>
</reference>
<evidence type="ECO:0008006" key="5">
    <source>
        <dbReference type="Google" id="ProtNLM"/>
    </source>
</evidence>
<accession>A0ABR5J4K4</accession>
<feature type="compositionally biased region" description="Low complexity" evidence="1">
    <location>
        <begin position="1"/>
        <end position="12"/>
    </location>
</feature>
<comment type="caution">
    <text evidence="3">The sequence shown here is derived from an EMBL/GenBank/DDBJ whole genome shotgun (WGS) entry which is preliminary data.</text>
</comment>
<sequence>PGPQDFPTQPYGTGPGPQQGQGQPGPYGQQPYGAYPPPPARFPGGAPGGGRSKQRLTVIVSAVVVLALAIGGGVWFATKDDGGKDGKSLAKSDEKGDRDKDGKDGGGGAKPETVDGKLLFGKEQERVPDLVTTKGLWATDKYVVKSDVYKLVGYGLSGGRKWEVPLDGEICWASQRTTADGKTAVLFKNARPTPEKKYPSCDQVAAIDLNAGKKLWQHTAKLGDEDIRFDEVTVGGGTVAAGGTSGGAAWSLDGGKELWKPKSGDSCKDAGYGGGDKLVAVRRCGAYNRPSLEVQTLNPATGAVKSAFRVPSGISWAHIASTDPLVVGLDAAGSAGNGVSDFMAVDDSAKAGRLRSKISTQGGVYTPKCDATNVEGCVKLAVSKDTLYLPTKEHTSGKSTVSGEVNEVVGFDLASGRSKGKAEGTPGSLLLPLSMGEDGHVIAYQLPTYQSGGSVVRIDPATYGKDVLLRNPAATHEAENALSPDYQEGLYAQGRLFLGNHYADKPRSSHSGKTYTLLIFGGS</sequence>
<keyword evidence="2" id="KW-0472">Membrane</keyword>